<dbReference type="EMBL" id="CP122539">
    <property type="protein sequence ID" value="WGH75094.1"/>
    <property type="molecule type" value="Genomic_DNA"/>
</dbReference>
<keyword evidence="2" id="KW-1185">Reference proteome</keyword>
<protein>
    <submittedName>
        <fullName evidence="1">Uncharacterized protein</fullName>
    </submittedName>
</protein>
<gene>
    <name evidence="1" type="ORF">P8625_13595</name>
</gene>
<evidence type="ECO:0000313" key="2">
    <source>
        <dbReference type="Proteomes" id="UP001232001"/>
    </source>
</evidence>
<dbReference type="RefSeq" id="WP_279650985.1">
    <property type="nucleotide sequence ID" value="NZ_CP122539.1"/>
</dbReference>
<organism evidence="1 2">
    <name type="scientific">Tenacibaculum tangerinum</name>
    <dbReference type="NCBI Taxonomy" id="3038772"/>
    <lineage>
        <taxon>Bacteria</taxon>
        <taxon>Pseudomonadati</taxon>
        <taxon>Bacteroidota</taxon>
        <taxon>Flavobacteriia</taxon>
        <taxon>Flavobacteriales</taxon>
        <taxon>Flavobacteriaceae</taxon>
        <taxon>Tenacibaculum</taxon>
    </lineage>
</organism>
<sequence length="86" mass="10175">MTEEDLRARLIELEAYLAAPAQAQAKKYLDNPFEFPENYHLGNQSIADYRAAEIELGNIKYQLMTPEQQQQHDEEWEKIRIRHEGE</sequence>
<accession>A0ABY8L1D0</accession>
<name>A0ABY8L1D0_9FLAO</name>
<proteinExistence type="predicted"/>
<dbReference type="Proteomes" id="UP001232001">
    <property type="component" value="Chromosome"/>
</dbReference>
<evidence type="ECO:0000313" key="1">
    <source>
        <dbReference type="EMBL" id="WGH75094.1"/>
    </source>
</evidence>
<reference evidence="1 2" key="1">
    <citation type="submission" date="2023-04" db="EMBL/GenBank/DDBJ databases">
        <title>Tenacibaculum tangerinum sp. nov., isolated from sea tidal flat of South Korea.</title>
        <authorList>
            <person name="Lee S.H."/>
            <person name="Kim J.-J."/>
        </authorList>
    </citation>
    <scope>NUCLEOTIDE SEQUENCE [LARGE SCALE GENOMIC DNA]</scope>
    <source>
        <strain evidence="1 2">GRR-S3-23</strain>
    </source>
</reference>